<feature type="binding site" evidence="12">
    <location>
        <position position="296"/>
    </location>
    <ligand>
        <name>K(+)</name>
        <dbReference type="ChEBI" id="CHEBI:29103"/>
    </ligand>
</feature>
<reference evidence="15" key="1">
    <citation type="submission" date="2018-02" db="EMBL/GenBank/DDBJ databases">
        <authorList>
            <person name="Holder M.E."/>
            <person name="Ajami N.J."/>
            <person name="Petrosino J.F."/>
        </authorList>
    </citation>
    <scope>NUCLEOTIDE SEQUENCE [LARGE SCALE GENOMIC DNA]</scope>
    <source>
        <strain evidence="15">CCUG 47711</strain>
    </source>
</reference>
<accession>A0A2S0KPK4</accession>
<keyword evidence="8 12" id="KW-0067">ATP-binding</keyword>
<feature type="binding site" evidence="12">
    <location>
        <position position="261"/>
    </location>
    <ligand>
        <name>substrate</name>
    </ligand>
</feature>
<evidence type="ECO:0000313" key="14">
    <source>
        <dbReference type="EMBL" id="AVM42955.1"/>
    </source>
</evidence>
<dbReference type="PRINTS" id="PR00990">
    <property type="entry name" value="RIBOKINASE"/>
</dbReference>
<dbReference type="SUPFAM" id="SSF53613">
    <property type="entry name" value="Ribokinase-like"/>
    <property type="match status" value="1"/>
</dbReference>
<evidence type="ECO:0000256" key="5">
    <source>
        <dbReference type="ARBA" id="ARBA00022723"/>
    </source>
</evidence>
<dbReference type="HAMAP" id="MF_01987">
    <property type="entry name" value="Ribokinase"/>
    <property type="match status" value="1"/>
</dbReference>
<comment type="activity regulation">
    <text evidence="12">Activated by a monovalent cation that binds near, but not in, the active site. The most likely occupant of the site in vivo is potassium. Ion binding induces a conformational change that may alter substrate affinity.</text>
</comment>
<dbReference type="GO" id="GO:0019303">
    <property type="term" value="P:D-ribose catabolic process"/>
    <property type="evidence" value="ECO:0007669"/>
    <property type="project" value="UniProtKB-UniRule"/>
</dbReference>
<evidence type="ECO:0000256" key="1">
    <source>
        <dbReference type="ARBA" id="ARBA00005380"/>
    </source>
</evidence>
<feature type="domain" description="Carbohydrate kinase PfkB" evidence="13">
    <location>
        <begin position="4"/>
        <end position="303"/>
    </location>
</feature>
<evidence type="ECO:0000256" key="7">
    <source>
        <dbReference type="ARBA" id="ARBA00022777"/>
    </source>
</evidence>
<evidence type="ECO:0000256" key="12">
    <source>
        <dbReference type="HAMAP-Rule" id="MF_01987"/>
    </source>
</evidence>
<keyword evidence="15" id="KW-1185">Reference proteome</keyword>
<evidence type="ECO:0000256" key="4">
    <source>
        <dbReference type="ARBA" id="ARBA00022679"/>
    </source>
</evidence>
<dbReference type="PANTHER" id="PTHR10584:SF166">
    <property type="entry name" value="RIBOKINASE"/>
    <property type="match status" value="1"/>
</dbReference>
<comment type="pathway">
    <text evidence="12">Carbohydrate metabolism; D-ribose degradation; D-ribose 5-phosphate from beta-D-ribopyranose: step 2/2.</text>
</comment>
<dbReference type="GO" id="GO:0005829">
    <property type="term" value="C:cytosol"/>
    <property type="evidence" value="ECO:0007669"/>
    <property type="project" value="TreeGrafter"/>
</dbReference>
<comment type="catalytic activity">
    <reaction evidence="12">
        <text>D-ribose + ATP = D-ribose 5-phosphate + ADP + H(+)</text>
        <dbReference type="Rhea" id="RHEA:13697"/>
        <dbReference type="ChEBI" id="CHEBI:15378"/>
        <dbReference type="ChEBI" id="CHEBI:30616"/>
        <dbReference type="ChEBI" id="CHEBI:47013"/>
        <dbReference type="ChEBI" id="CHEBI:78346"/>
        <dbReference type="ChEBI" id="CHEBI:456216"/>
        <dbReference type="EC" id="2.7.1.15"/>
    </reaction>
</comment>
<feature type="binding site" evidence="12">
    <location>
        <position position="145"/>
    </location>
    <ligand>
        <name>substrate</name>
    </ligand>
</feature>
<dbReference type="InterPro" id="IPR002139">
    <property type="entry name" value="Ribo/fructo_kinase"/>
</dbReference>
<comment type="similarity">
    <text evidence="1">Belongs to the carbohydrate kinase pfkB family.</text>
</comment>
<name>A0A2S0KPK4_9FIRM</name>
<dbReference type="EMBL" id="CP027226">
    <property type="protein sequence ID" value="AVM42955.1"/>
    <property type="molecule type" value="Genomic_DNA"/>
</dbReference>
<keyword evidence="7 12" id="KW-0418">Kinase</keyword>
<dbReference type="InterPro" id="IPR011611">
    <property type="entry name" value="PfkB_dom"/>
</dbReference>
<gene>
    <name evidence="12" type="primary">rbsK</name>
    <name evidence="14" type="ORF">C5Q98_06905</name>
</gene>
<dbReference type="PROSITE" id="PS00584">
    <property type="entry name" value="PFKB_KINASES_2"/>
    <property type="match status" value="1"/>
</dbReference>
<comment type="caution">
    <text evidence="12">Lacks conserved residue(s) required for the propagation of feature annotation.</text>
</comment>
<dbReference type="EC" id="2.7.1.15" evidence="2 12"/>
<keyword evidence="6 12" id="KW-0547">Nucleotide-binding</keyword>
<feature type="binding site" evidence="12">
    <location>
        <position position="189"/>
    </location>
    <ligand>
        <name>ATP</name>
        <dbReference type="ChEBI" id="CHEBI:30616"/>
    </ligand>
</feature>
<feature type="binding site" evidence="12">
    <location>
        <position position="257"/>
    </location>
    <ligand>
        <name>K(+)</name>
        <dbReference type="ChEBI" id="CHEBI:29103"/>
    </ligand>
</feature>
<protein>
    <recommendedName>
        <fullName evidence="3 12">Ribokinase</fullName>
        <shortName evidence="12">RK</shortName>
        <ecNumber evidence="2 12">2.7.1.15</ecNumber>
    </recommendedName>
</protein>
<feature type="binding site" evidence="12">
    <location>
        <position position="294"/>
    </location>
    <ligand>
        <name>K(+)</name>
        <dbReference type="ChEBI" id="CHEBI:29103"/>
    </ligand>
</feature>
<keyword evidence="12" id="KW-0963">Cytoplasm</keyword>
<feature type="binding site" evidence="12">
    <location>
        <begin position="41"/>
        <end position="45"/>
    </location>
    <ligand>
        <name>substrate</name>
    </ligand>
</feature>
<feature type="binding site" evidence="12">
    <location>
        <position position="285"/>
    </location>
    <ligand>
        <name>ATP</name>
        <dbReference type="ChEBI" id="CHEBI:30616"/>
    </ligand>
</feature>
<dbReference type="GO" id="GO:0005524">
    <property type="term" value="F:ATP binding"/>
    <property type="evidence" value="ECO:0007669"/>
    <property type="project" value="UniProtKB-UniRule"/>
</dbReference>
<dbReference type="RefSeq" id="WP_106012903.1">
    <property type="nucleotide sequence ID" value="NZ_CP027226.1"/>
</dbReference>
<sequence>MNRKKVFVLGSFVMDLIVNAKRFPDRGETVLGETFSTAPGGKGANQAVQMGLLGLDVAMQGKVGNDDFGRVLVESAEAAGVDVSRVGRDGSFSAVGNVQIETREDGSNENRIIVVPGANLEISAKDVENFKEEIKNFDYLVQQQEIPLDINRETRKIAFEQGVEILLNPAPSYLLEDEDYKYISYLVPNEHELAELTGAKSEDFNDIETVVEHARQLINKGCPNVIVTLGSKGSCWVTADDYVYVEALKNVKSIDPTAAGDSFIGAFVFTLANDFEKAECLRFSNYVGALTVSKAGAQTSLSKLQEVYEYAKEHEEENSSLLRKIESIL</sequence>
<dbReference type="AlphaFoldDB" id="A0A2S0KPK4"/>
<comment type="cofactor">
    <cofactor evidence="12">
        <name>Mg(2+)</name>
        <dbReference type="ChEBI" id="CHEBI:18420"/>
    </cofactor>
    <text evidence="12">Requires a divalent cation, most likely magnesium in vivo, as an electrophilic catalyst to aid phosphoryl group transfer. It is the chelate of the metal and the nucleotide that is the actual substrate.</text>
</comment>
<feature type="binding site" evidence="12">
    <location>
        <begin position="228"/>
        <end position="233"/>
    </location>
    <ligand>
        <name>ATP</name>
        <dbReference type="ChEBI" id="CHEBI:30616"/>
    </ligand>
</feature>
<dbReference type="GO" id="GO:0004747">
    <property type="term" value="F:ribokinase activity"/>
    <property type="evidence" value="ECO:0007669"/>
    <property type="project" value="UniProtKB-UniRule"/>
</dbReference>
<feature type="binding site" evidence="12">
    <location>
        <position position="300"/>
    </location>
    <ligand>
        <name>K(+)</name>
        <dbReference type="ChEBI" id="CHEBI:29103"/>
    </ligand>
</feature>
<evidence type="ECO:0000256" key="3">
    <source>
        <dbReference type="ARBA" id="ARBA00016943"/>
    </source>
</evidence>
<dbReference type="Gene3D" id="3.40.1190.20">
    <property type="match status" value="1"/>
</dbReference>
<dbReference type="Pfam" id="PF00294">
    <property type="entry name" value="PfkB"/>
    <property type="match status" value="1"/>
</dbReference>
<keyword evidence="4 12" id="KW-0808">Transferase</keyword>
<evidence type="ECO:0000256" key="8">
    <source>
        <dbReference type="ARBA" id="ARBA00022840"/>
    </source>
</evidence>
<dbReference type="InterPro" id="IPR011877">
    <property type="entry name" value="Ribokinase"/>
</dbReference>
<feature type="active site" description="Proton acceptor" evidence="12">
    <location>
        <position position="261"/>
    </location>
</feature>
<keyword evidence="11 12" id="KW-0119">Carbohydrate metabolism</keyword>
<dbReference type="PANTHER" id="PTHR10584">
    <property type="entry name" value="SUGAR KINASE"/>
    <property type="match status" value="1"/>
</dbReference>
<organism evidence="14 15">
    <name type="scientific">Fastidiosipila sanguinis</name>
    <dbReference type="NCBI Taxonomy" id="236753"/>
    <lineage>
        <taxon>Bacteria</taxon>
        <taxon>Bacillati</taxon>
        <taxon>Bacillota</taxon>
        <taxon>Clostridia</taxon>
        <taxon>Eubacteriales</taxon>
        <taxon>Oscillospiraceae</taxon>
        <taxon>Fastidiosipila</taxon>
    </lineage>
</organism>
<dbReference type="InterPro" id="IPR002173">
    <property type="entry name" value="Carboh/pur_kinase_PfkB_CS"/>
</dbReference>
<evidence type="ECO:0000256" key="10">
    <source>
        <dbReference type="ARBA" id="ARBA00022958"/>
    </source>
</evidence>
<dbReference type="KEGG" id="fsa:C5Q98_06905"/>
<dbReference type="GO" id="GO:0046872">
    <property type="term" value="F:metal ion binding"/>
    <property type="evidence" value="ECO:0007669"/>
    <property type="project" value="UniProtKB-KW"/>
</dbReference>
<dbReference type="Proteomes" id="UP000237947">
    <property type="component" value="Chromosome"/>
</dbReference>
<feature type="binding site" evidence="12">
    <location>
        <position position="255"/>
    </location>
    <ligand>
        <name>K(+)</name>
        <dbReference type="ChEBI" id="CHEBI:29103"/>
    </ligand>
</feature>
<dbReference type="CDD" id="cd01174">
    <property type="entry name" value="ribokinase"/>
    <property type="match status" value="1"/>
</dbReference>
<evidence type="ECO:0000313" key="15">
    <source>
        <dbReference type="Proteomes" id="UP000237947"/>
    </source>
</evidence>
<keyword evidence="9 12" id="KW-0460">Magnesium</keyword>
<keyword evidence="10 12" id="KW-0630">Potassium</keyword>
<comment type="similarity">
    <text evidence="12">Belongs to the carbohydrate kinase PfkB family. Ribokinase subfamily.</text>
</comment>
<dbReference type="OrthoDB" id="9775849at2"/>
<keyword evidence="5 12" id="KW-0479">Metal-binding</keyword>
<comment type="subunit">
    <text evidence="12">Homodimer.</text>
</comment>
<evidence type="ECO:0000259" key="13">
    <source>
        <dbReference type="Pfam" id="PF00294"/>
    </source>
</evidence>
<evidence type="ECO:0000256" key="11">
    <source>
        <dbReference type="ARBA" id="ARBA00023277"/>
    </source>
</evidence>
<evidence type="ECO:0000256" key="6">
    <source>
        <dbReference type="ARBA" id="ARBA00022741"/>
    </source>
</evidence>
<evidence type="ECO:0000256" key="9">
    <source>
        <dbReference type="ARBA" id="ARBA00022842"/>
    </source>
</evidence>
<feature type="binding site" evidence="12">
    <location>
        <position position="291"/>
    </location>
    <ligand>
        <name>K(+)</name>
        <dbReference type="ChEBI" id="CHEBI:29103"/>
    </ligand>
</feature>
<comment type="function">
    <text evidence="12">Catalyzes the phosphorylation of ribose at O-5 in a reaction requiring ATP and magnesium. The resulting D-ribose-5-phosphate can then be used either for sythesis of nucleotides, histidine, and tryptophan, or as a component of the pentose phosphate pathway.</text>
</comment>
<feature type="binding site" evidence="12">
    <location>
        <begin position="260"/>
        <end position="261"/>
    </location>
    <ligand>
        <name>ATP</name>
        <dbReference type="ChEBI" id="CHEBI:30616"/>
    </ligand>
</feature>
<dbReference type="UniPathway" id="UPA00916">
    <property type="reaction ID" value="UER00889"/>
</dbReference>
<evidence type="ECO:0000256" key="2">
    <source>
        <dbReference type="ARBA" id="ARBA00012035"/>
    </source>
</evidence>
<proteinExistence type="inferred from homology"/>
<feature type="binding site" evidence="12">
    <location>
        <begin position="13"/>
        <end position="15"/>
    </location>
    <ligand>
        <name>substrate</name>
    </ligand>
</feature>
<dbReference type="PROSITE" id="PS00583">
    <property type="entry name" value="PFKB_KINASES_1"/>
    <property type="match status" value="1"/>
</dbReference>
<dbReference type="InterPro" id="IPR029056">
    <property type="entry name" value="Ribokinase-like"/>
</dbReference>
<comment type="subcellular location">
    <subcellularLocation>
        <location evidence="12">Cytoplasm</location>
    </subcellularLocation>
</comment>